<evidence type="ECO:0000256" key="2">
    <source>
        <dbReference type="SAM" id="MobiDB-lite"/>
    </source>
</evidence>
<dbReference type="CDD" id="cd12797">
    <property type="entry name" value="M23_peptidase"/>
    <property type="match status" value="1"/>
</dbReference>
<name>A0A9D1WQK7_9FIRM</name>
<sequence length="409" mass="43303">MCLQNRLTAAALAACLLLAGCARQQPPASSGASPASAGSSQPAASSSQPASGAGTSAAQPAPALVVQIGQQAWEIPAGVSQQELEVTDPAALPQVAADSPLIALQLEGETVFQGSPQELAAFQPAQNGLYRCLARVGETSYDFPLRYALPPQVWLETSSAPIGDVLTLHARYVDGLELTVESGLNFSPRFFPDGDRLTALLPIRYTTAPGEYPLTVRAGEQVFTLPFTAADREFEVQHLVVDQSTVEDTAGSAAANAEWNQLIEPLKPESDPQRYWEGPFLMPAQGPITTEFGCIRYTNNDPTPSRHGGIDIAAGEDDPVYATAAGRVQFAGFLQLTGYTVVLEHGLGLKSWYYHMNGLNVAAGDRVEQGQQIGRVGSTGFSTGPHLHFALSVNQVFVNPWTPMEGAAG</sequence>
<dbReference type="GO" id="GO:0004222">
    <property type="term" value="F:metalloendopeptidase activity"/>
    <property type="evidence" value="ECO:0007669"/>
    <property type="project" value="TreeGrafter"/>
</dbReference>
<feature type="chain" id="PRO_5038898372" evidence="3">
    <location>
        <begin position="25"/>
        <end position="409"/>
    </location>
</feature>
<dbReference type="PANTHER" id="PTHR21666">
    <property type="entry name" value="PEPTIDASE-RELATED"/>
    <property type="match status" value="1"/>
</dbReference>
<reference evidence="5" key="1">
    <citation type="journal article" date="2021" name="PeerJ">
        <title>Extensive microbial diversity within the chicken gut microbiome revealed by metagenomics and culture.</title>
        <authorList>
            <person name="Gilroy R."/>
            <person name="Ravi A."/>
            <person name="Getino M."/>
            <person name="Pursley I."/>
            <person name="Horton D.L."/>
            <person name="Alikhan N.F."/>
            <person name="Baker D."/>
            <person name="Gharbi K."/>
            <person name="Hall N."/>
            <person name="Watson M."/>
            <person name="Adriaenssens E.M."/>
            <person name="Foster-Nyarko E."/>
            <person name="Jarju S."/>
            <person name="Secka A."/>
            <person name="Antonio M."/>
            <person name="Oren A."/>
            <person name="Chaudhuri R.R."/>
            <person name="La Ragione R."/>
            <person name="Hildebrand F."/>
            <person name="Pallen M.J."/>
        </authorList>
    </citation>
    <scope>NUCLEOTIDE SEQUENCE</scope>
    <source>
        <strain evidence="5">CHK188-5543</strain>
    </source>
</reference>
<gene>
    <name evidence="5" type="ORF">H9736_01890</name>
</gene>
<feature type="domain" description="M23ase beta-sheet core" evidence="4">
    <location>
        <begin position="306"/>
        <end position="400"/>
    </location>
</feature>
<dbReference type="SUPFAM" id="SSF51261">
    <property type="entry name" value="Duplicated hybrid motif"/>
    <property type="match status" value="1"/>
</dbReference>
<evidence type="ECO:0000313" key="5">
    <source>
        <dbReference type="EMBL" id="HIX64980.1"/>
    </source>
</evidence>
<evidence type="ECO:0000313" key="6">
    <source>
        <dbReference type="Proteomes" id="UP000886800"/>
    </source>
</evidence>
<dbReference type="PROSITE" id="PS51257">
    <property type="entry name" value="PROKAR_LIPOPROTEIN"/>
    <property type="match status" value="1"/>
</dbReference>
<accession>A0A9D1WQK7</accession>
<dbReference type="EMBL" id="DXES01000038">
    <property type="protein sequence ID" value="HIX64980.1"/>
    <property type="molecule type" value="Genomic_DNA"/>
</dbReference>
<dbReference type="Proteomes" id="UP000886800">
    <property type="component" value="Unassembled WGS sequence"/>
</dbReference>
<dbReference type="Gene3D" id="2.70.70.10">
    <property type="entry name" value="Glucose Permease (Domain IIA)"/>
    <property type="match status" value="1"/>
</dbReference>
<dbReference type="Pfam" id="PF01551">
    <property type="entry name" value="Peptidase_M23"/>
    <property type="match status" value="1"/>
</dbReference>
<evidence type="ECO:0000259" key="4">
    <source>
        <dbReference type="Pfam" id="PF01551"/>
    </source>
</evidence>
<dbReference type="InterPro" id="IPR050570">
    <property type="entry name" value="Cell_wall_metabolism_enzyme"/>
</dbReference>
<dbReference type="PANTHER" id="PTHR21666:SF289">
    <property type="entry name" value="L-ALA--D-GLU ENDOPEPTIDASE"/>
    <property type="match status" value="1"/>
</dbReference>
<reference evidence="5" key="2">
    <citation type="submission" date="2021-04" db="EMBL/GenBank/DDBJ databases">
        <authorList>
            <person name="Gilroy R."/>
        </authorList>
    </citation>
    <scope>NUCLEOTIDE SEQUENCE</scope>
    <source>
        <strain evidence="5">CHK188-5543</strain>
    </source>
</reference>
<feature type="region of interest" description="Disordered" evidence="2">
    <location>
        <begin position="27"/>
        <end position="56"/>
    </location>
</feature>
<keyword evidence="1 3" id="KW-0732">Signal</keyword>
<proteinExistence type="predicted"/>
<comment type="caution">
    <text evidence="5">The sequence shown here is derived from an EMBL/GenBank/DDBJ whole genome shotgun (WGS) entry which is preliminary data.</text>
</comment>
<dbReference type="InterPro" id="IPR011055">
    <property type="entry name" value="Dup_hybrid_motif"/>
</dbReference>
<protein>
    <submittedName>
        <fullName evidence="5">M23 family metallopeptidase</fullName>
    </submittedName>
</protein>
<evidence type="ECO:0000256" key="3">
    <source>
        <dbReference type="SAM" id="SignalP"/>
    </source>
</evidence>
<feature type="signal peptide" evidence="3">
    <location>
        <begin position="1"/>
        <end position="24"/>
    </location>
</feature>
<evidence type="ECO:0000256" key="1">
    <source>
        <dbReference type="ARBA" id="ARBA00022729"/>
    </source>
</evidence>
<organism evidence="5 6">
    <name type="scientific">Candidatus Anaerotruncus excrementipullorum</name>
    <dbReference type="NCBI Taxonomy" id="2838465"/>
    <lineage>
        <taxon>Bacteria</taxon>
        <taxon>Bacillati</taxon>
        <taxon>Bacillota</taxon>
        <taxon>Clostridia</taxon>
        <taxon>Eubacteriales</taxon>
        <taxon>Oscillospiraceae</taxon>
        <taxon>Anaerotruncus</taxon>
    </lineage>
</organism>
<dbReference type="AlphaFoldDB" id="A0A9D1WQK7"/>
<dbReference type="InterPro" id="IPR016047">
    <property type="entry name" value="M23ase_b-sheet_dom"/>
</dbReference>